<evidence type="ECO:0008006" key="3">
    <source>
        <dbReference type="Google" id="ProtNLM"/>
    </source>
</evidence>
<protein>
    <recommendedName>
        <fullName evidence="3">Lipoprotein</fullName>
    </recommendedName>
</protein>
<proteinExistence type="predicted"/>
<evidence type="ECO:0000313" key="2">
    <source>
        <dbReference type="Proteomes" id="UP001501565"/>
    </source>
</evidence>
<dbReference type="PROSITE" id="PS51257">
    <property type="entry name" value="PROKAR_LIPOPROTEIN"/>
    <property type="match status" value="1"/>
</dbReference>
<sequence length="109" mass="12184">MKHLLLVTLSITLASCSAFKPKKEYEFVLESGELASPQQVSEVKAICEYDKKIEEAKNNMGTAISVGRYESGYGPKTSDKYVKEASRLMYEARECLLANGLSTREKKKP</sequence>
<dbReference type="Proteomes" id="UP001501565">
    <property type="component" value="Unassembled WGS sequence"/>
</dbReference>
<comment type="caution">
    <text evidence="1">The sequence shown here is derived from an EMBL/GenBank/DDBJ whole genome shotgun (WGS) entry which is preliminary data.</text>
</comment>
<gene>
    <name evidence="1" type="ORF">GCM10022277_08000</name>
</gene>
<accession>A0ABP7M6W0</accession>
<organism evidence="1 2">
    <name type="scientific">Litoribacillus peritrichatus</name>
    <dbReference type="NCBI Taxonomy" id="718191"/>
    <lineage>
        <taxon>Bacteria</taxon>
        <taxon>Pseudomonadati</taxon>
        <taxon>Pseudomonadota</taxon>
        <taxon>Gammaproteobacteria</taxon>
        <taxon>Oceanospirillales</taxon>
        <taxon>Oceanospirillaceae</taxon>
        <taxon>Litoribacillus</taxon>
    </lineage>
</organism>
<name>A0ABP7M6W0_9GAMM</name>
<dbReference type="RefSeq" id="WP_344795721.1">
    <property type="nucleotide sequence ID" value="NZ_BAABBN010000004.1"/>
</dbReference>
<reference evidence="2" key="1">
    <citation type="journal article" date="2019" name="Int. J. Syst. Evol. Microbiol.">
        <title>The Global Catalogue of Microorganisms (GCM) 10K type strain sequencing project: providing services to taxonomists for standard genome sequencing and annotation.</title>
        <authorList>
            <consortium name="The Broad Institute Genomics Platform"/>
            <consortium name="The Broad Institute Genome Sequencing Center for Infectious Disease"/>
            <person name="Wu L."/>
            <person name="Ma J."/>
        </authorList>
    </citation>
    <scope>NUCLEOTIDE SEQUENCE [LARGE SCALE GENOMIC DNA]</scope>
    <source>
        <strain evidence="2">JCM 17551</strain>
    </source>
</reference>
<evidence type="ECO:0000313" key="1">
    <source>
        <dbReference type="EMBL" id="GAA3915733.1"/>
    </source>
</evidence>
<dbReference type="EMBL" id="BAABBN010000004">
    <property type="protein sequence ID" value="GAA3915733.1"/>
    <property type="molecule type" value="Genomic_DNA"/>
</dbReference>
<keyword evidence="2" id="KW-1185">Reference proteome</keyword>